<gene>
    <name evidence="7 8" type="primary">trmB</name>
    <name evidence="8" type="ORF">E5988_09010</name>
</gene>
<evidence type="ECO:0000256" key="7">
    <source>
        <dbReference type="HAMAP-Rule" id="MF_01057"/>
    </source>
</evidence>
<accession>A0ABY2QHJ9</accession>
<feature type="binding site" evidence="7">
    <location>
        <position position="109"/>
    </location>
    <ligand>
        <name>S-adenosyl-L-methionine</name>
        <dbReference type="ChEBI" id="CHEBI:59789"/>
    </ligand>
</feature>
<dbReference type="EC" id="2.1.1.33" evidence="7"/>
<evidence type="ECO:0000313" key="8">
    <source>
        <dbReference type="EMBL" id="THG39804.1"/>
    </source>
</evidence>
<dbReference type="SUPFAM" id="SSF53335">
    <property type="entry name" value="S-adenosyl-L-methionine-dependent methyltransferases"/>
    <property type="match status" value="1"/>
</dbReference>
<dbReference type="GO" id="GO:0008176">
    <property type="term" value="F:tRNA (guanine(46)-N7)-methyltransferase activity"/>
    <property type="evidence" value="ECO:0007669"/>
    <property type="project" value="UniProtKB-EC"/>
</dbReference>
<evidence type="ECO:0000313" key="9">
    <source>
        <dbReference type="Proteomes" id="UP000308038"/>
    </source>
</evidence>
<keyword evidence="9" id="KW-1185">Reference proteome</keyword>
<organism evidence="8 9">
    <name type="scientific">Sphingomonas olei</name>
    <dbReference type="NCBI Taxonomy" id="1886787"/>
    <lineage>
        <taxon>Bacteria</taxon>
        <taxon>Pseudomonadati</taxon>
        <taxon>Pseudomonadota</taxon>
        <taxon>Alphaproteobacteria</taxon>
        <taxon>Sphingomonadales</taxon>
        <taxon>Sphingomonadaceae</taxon>
        <taxon>Sphingomonas</taxon>
    </lineage>
</organism>
<feature type="binding site" evidence="7">
    <location>
        <position position="167"/>
    </location>
    <ligand>
        <name>substrate</name>
    </ligand>
</feature>
<keyword evidence="4 7" id="KW-0808">Transferase</keyword>
<feature type="binding site" evidence="7">
    <location>
        <position position="131"/>
    </location>
    <ligand>
        <name>S-adenosyl-L-methionine</name>
        <dbReference type="ChEBI" id="CHEBI:59789"/>
    </ligand>
</feature>
<dbReference type="Gene3D" id="3.40.50.150">
    <property type="entry name" value="Vaccinia Virus protein VP39"/>
    <property type="match status" value="1"/>
</dbReference>
<dbReference type="HAMAP" id="MF_01057">
    <property type="entry name" value="tRNA_methyltr_TrmB"/>
    <property type="match status" value="1"/>
</dbReference>
<dbReference type="InterPro" id="IPR029063">
    <property type="entry name" value="SAM-dependent_MTases_sf"/>
</dbReference>
<feature type="binding site" evidence="7">
    <location>
        <position position="82"/>
    </location>
    <ligand>
        <name>S-adenosyl-L-methionine</name>
        <dbReference type="ChEBI" id="CHEBI:59789"/>
    </ligand>
</feature>
<comment type="catalytic activity">
    <reaction evidence="1 7">
        <text>guanosine(46) in tRNA + S-adenosyl-L-methionine = N(7)-methylguanosine(46) in tRNA + S-adenosyl-L-homocysteine</text>
        <dbReference type="Rhea" id="RHEA:42708"/>
        <dbReference type="Rhea" id="RHEA-COMP:10188"/>
        <dbReference type="Rhea" id="RHEA-COMP:10189"/>
        <dbReference type="ChEBI" id="CHEBI:57856"/>
        <dbReference type="ChEBI" id="CHEBI:59789"/>
        <dbReference type="ChEBI" id="CHEBI:74269"/>
        <dbReference type="ChEBI" id="CHEBI:74480"/>
        <dbReference type="EC" id="2.1.1.33"/>
    </reaction>
</comment>
<keyword evidence="6 7" id="KW-0819">tRNA processing</keyword>
<evidence type="ECO:0000256" key="6">
    <source>
        <dbReference type="ARBA" id="ARBA00022694"/>
    </source>
</evidence>
<name>A0ABY2QHJ9_9SPHN</name>
<dbReference type="PANTHER" id="PTHR23417">
    <property type="entry name" value="3-DEOXY-D-MANNO-OCTULOSONIC-ACID TRANSFERASE/TRNA GUANINE-N 7 - -METHYLTRANSFERASE"/>
    <property type="match status" value="1"/>
</dbReference>
<protein>
    <recommendedName>
        <fullName evidence="7">tRNA (guanine-N(7)-)-methyltransferase</fullName>
        <ecNumber evidence="7">2.1.1.33</ecNumber>
    </recommendedName>
    <alternativeName>
        <fullName evidence="7">tRNA (guanine(46)-N(7))-methyltransferase</fullName>
    </alternativeName>
    <alternativeName>
        <fullName evidence="7">tRNA(m7G46)-methyltransferase</fullName>
    </alternativeName>
</protein>
<feature type="binding site" evidence="7">
    <location>
        <begin position="205"/>
        <end position="208"/>
    </location>
    <ligand>
        <name>substrate</name>
    </ligand>
</feature>
<evidence type="ECO:0000256" key="2">
    <source>
        <dbReference type="ARBA" id="ARBA00003015"/>
    </source>
</evidence>
<sequence length="227" mass="25944">MNDPATIRRLYGRAQGHKLRKGQAALVEELLPRVAVPETGPLDAMRLFGDDRPLRLEIGFGAGEHLAGQAAAAPDTGFIGCEPFLNGVVGALGHIRDGALENVRLHMGDALDVVERLRDQSLDTVYLLHPDPWRKARHAKRRMMNHGPLDLIASKLKPGAEFRLGTDDPTYCRWSMMIMAQRTDFTWLAHRPADFLERPADWPETRYERKARRQGHEVWYFRYRREN</sequence>
<evidence type="ECO:0000256" key="1">
    <source>
        <dbReference type="ARBA" id="ARBA00000142"/>
    </source>
</evidence>
<keyword evidence="5 7" id="KW-0949">S-adenosyl-L-methionine</keyword>
<comment type="function">
    <text evidence="2 7">Catalyzes the formation of N(7)-methylguanine at position 46 (m7G46) in tRNA.</text>
</comment>
<comment type="caution">
    <text evidence="8">The sequence shown here is derived from an EMBL/GenBank/DDBJ whole genome shotgun (WGS) entry which is preliminary data.</text>
</comment>
<evidence type="ECO:0000256" key="4">
    <source>
        <dbReference type="ARBA" id="ARBA00022679"/>
    </source>
</evidence>
<dbReference type="PANTHER" id="PTHR23417:SF14">
    <property type="entry name" value="PENTACOTRIPEPTIDE-REPEAT REGION OF PRORP DOMAIN-CONTAINING PROTEIN"/>
    <property type="match status" value="1"/>
</dbReference>
<comment type="pathway">
    <text evidence="7">tRNA modification; N(7)-methylguanine-tRNA biosynthesis.</text>
</comment>
<dbReference type="RefSeq" id="WP_136451476.1">
    <property type="nucleotide sequence ID" value="NZ_SSTI01000006.1"/>
</dbReference>
<feature type="binding site" evidence="7">
    <location>
        <position position="135"/>
    </location>
    <ligand>
        <name>substrate</name>
    </ligand>
</feature>
<feature type="binding site" evidence="7">
    <location>
        <position position="57"/>
    </location>
    <ligand>
        <name>S-adenosyl-L-methionine</name>
        <dbReference type="ChEBI" id="CHEBI:59789"/>
    </ligand>
</feature>
<dbReference type="Pfam" id="PF02390">
    <property type="entry name" value="Methyltransf_4"/>
    <property type="match status" value="1"/>
</dbReference>
<proteinExistence type="inferred from homology"/>
<evidence type="ECO:0000256" key="5">
    <source>
        <dbReference type="ARBA" id="ARBA00022691"/>
    </source>
</evidence>
<reference evidence="8 9" key="1">
    <citation type="submission" date="2019-04" db="EMBL/GenBank/DDBJ databases">
        <title>Microbes associate with the intestines of laboratory mice.</title>
        <authorList>
            <person name="Navarre W."/>
            <person name="Wong E."/>
            <person name="Huang K.C."/>
            <person name="Tropini C."/>
            <person name="Ng K."/>
            <person name="Yu B."/>
        </authorList>
    </citation>
    <scope>NUCLEOTIDE SEQUENCE [LARGE SCALE GENOMIC DNA]</scope>
    <source>
        <strain evidence="8 9">NM83_B4-11</strain>
    </source>
</reference>
<comment type="similarity">
    <text evidence="7">Belongs to the class I-like SAM-binding methyltransferase superfamily. TrmB family.</text>
</comment>
<dbReference type="InterPro" id="IPR003358">
    <property type="entry name" value="tRNA_(Gua-N-7)_MeTrfase_Trmb"/>
</dbReference>
<dbReference type="InterPro" id="IPR055361">
    <property type="entry name" value="tRNA_methyltr_TrmB_bact"/>
</dbReference>
<comment type="caution">
    <text evidence="7">Lacks conserved residue(s) required for the propagation of feature annotation.</text>
</comment>
<dbReference type="EMBL" id="SSTI01000006">
    <property type="protein sequence ID" value="THG39804.1"/>
    <property type="molecule type" value="Genomic_DNA"/>
</dbReference>
<dbReference type="PROSITE" id="PS51625">
    <property type="entry name" value="SAM_MT_TRMB"/>
    <property type="match status" value="1"/>
</dbReference>
<keyword evidence="3 7" id="KW-0489">Methyltransferase</keyword>
<evidence type="ECO:0000256" key="3">
    <source>
        <dbReference type="ARBA" id="ARBA00022603"/>
    </source>
</evidence>
<dbReference type="Proteomes" id="UP000308038">
    <property type="component" value="Unassembled WGS sequence"/>
</dbReference>